<dbReference type="Proteomes" id="UP000291084">
    <property type="component" value="Chromosome 9"/>
</dbReference>
<name>A0A0S3SVW1_PHAAN</name>
<evidence type="ECO:0000313" key="2">
    <source>
        <dbReference type="Proteomes" id="UP000291084"/>
    </source>
</evidence>
<dbReference type="AlphaFoldDB" id="A0A0S3SVW1"/>
<keyword evidence="2" id="KW-1185">Reference proteome</keyword>
<organism evidence="1 2">
    <name type="scientific">Vigna angularis var. angularis</name>
    <dbReference type="NCBI Taxonomy" id="157739"/>
    <lineage>
        <taxon>Eukaryota</taxon>
        <taxon>Viridiplantae</taxon>
        <taxon>Streptophyta</taxon>
        <taxon>Embryophyta</taxon>
        <taxon>Tracheophyta</taxon>
        <taxon>Spermatophyta</taxon>
        <taxon>Magnoliopsida</taxon>
        <taxon>eudicotyledons</taxon>
        <taxon>Gunneridae</taxon>
        <taxon>Pentapetalae</taxon>
        <taxon>rosids</taxon>
        <taxon>fabids</taxon>
        <taxon>Fabales</taxon>
        <taxon>Fabaceae</taxon>
        <taxon>Papilionoideae</taxon>
        <taxon>50 kb inversion clade</taxon>
        <taxon>NPAAA clade</taxon>
        <taxon>indigoferoid/millettioid clade</taxon>
        <taxon>Phaseoleae</taxon>
        <taxon>Vigna</taxon>
    </lineage>
</organism>
<protein>
    <submittedName>
        <fullName evidence="1">Uncharacterized protein</fullName>
    </submittedName>
</protein>
<proteinExistence type="predicted"/>
<dbReference type="EMBL" id="AP015042">
    <property type="protein sequence ID" value="BAT97034.1"/>
    <property type="molecule type" value="Genomic_DNA"/>
</dbReference>
<accession>A0A0S3SVW1</accession>
<gene>
    <name evidence="1" type="primary">Vigan.09G037700</name>
    <name evidence="1" type="ORF">VIGAN_09037700</name>
</gene>
<reference evidence="1 2" key="1">
    <citation type="journal article" date="2015" name="Sci. Rep.">
        <title>The power of single molecule real-time sequencing technology in the de novo assembly of a eukaryotic genome.</title>
        <authorList>
            <person name="Sakai H."/>
            <person name="Naito K."/>
            <person name="Ogiso-Tanaka E."/>
            <person name="Takahashi Y."/>
            <person name="Iseki K."/>
            <person name="Muto C."/>
            <person name="Satou K."/>
            <person name="Teruya K."/>
            <person name="Shiroma A."/>
            <person name="Shimoji M."/>
            <person name="Hirano T."/>
            <person name="Itoh T."/>
            <person name="Kaga A."/>
            <person name="Tomooka N."/>
        </authorList>
    </citation>
    <scope>NUCLEOTIDE SEQUENCE [LARGE SCALE GENOMIC DNA]</scope>
    <source>
        <strain evidence="2">cv. Shumari</strain>
    </source>
</reference>
<sequence>MFCPYITKFSHLMYALRRVILEKPSKKLHTKLSHNNNWSMACPSGPTHSPKLQISLDGMRAITGVMLN</sequence>
<evidence type="ECO:0000313" key="1">
    <source>
        <dbReference type="EMBL" id="BAT97034.1"/>
    </source>
</evidence>